<dbReference type="FunCoup" id="H2XUL1">
    <property type="interactions" value="13"/>
</dbReference>
<dbReference type="Proteomes" id="UP000008144">
    <property type="component" value="Chromosome 8"/>
</dbReference>
<dbReference type="GeneTree" id="ENSGT00940000157379"/>
<dbReference type="Pfam" id="PF01018">
    <property type="entry name" value="GTP1_OBG"/>
    <property type="match status" value="1"/>
</dbReference>
<dbReference type="InterPro" id="IPR006169">
    <property type="entry name" value="GTP1_OBG_dom"/>
</dbReference>
<reference evidence="8" key="1">
    <citation type="journal article" date="2002" name="Science">
        <title>The draft genome of Ciona intestinalis: insights into chordate and vertebrate origins.</title>
        <authorList>
            <person name="Dehal P."/>
            <person name="Satou Y."/>
            <person name="Campbell R.K."/>
            <person name="Chapman J."/>
            <person name="Degnan B."/>
            <person name="De Tomaso A."/>
            <person name="Davidson B."/>
            <person name="Di Gregorio A."/>
            <person name="Gelpke M."/>
            <person name="Goodstein D.M."/>
            <person name="Harafuji N."/>
            <person name="Hastings K.E."/>
            <person name="Ho I."/>
            <person name="Hotta K."/>
            <person name="Huang W."/>
            <person name="Kawashima T."/>
            <person name="Lemaire P."/>
            <person name="Martinez D."/>
            <person name="Meinertzhagen I.A."/>
            <person name="Necula S."/>
            <person name="Nonaka M."/>
            <person name="Putnam N."/>
            <person name="Rash S."/>
            <person name="Saiga H."/>
            <person name="Satake M."/>
            <person name="Terry A."/>
            <person name="Yamada L."/>
            <person name="Wang H.G."/>
            <person name="Awazu S."/>
            <person name="Azumi K."/>
            <person name="Boore J."/>
            <person name="Branno M."/>
            <person name="Chin-Bow S."/>
            <person name="DeSantis R."/>
            <person name="Doyle S."/>
            <person name="Francino P."/>
            <person name="Keys D.N."/>
            <person name="Haga S."/>
            <person name="Hayashi H."/>
            <person name="Hino K."/>
            <person name="Imai K.S."/>
            <person name="Inaba K."/>
            <person name="Kano S."/>
            <person name="Kobayashi K."/>
            <person name="Kobayashi M."/>
            <person name="Lee B.I."/>
            <person name="Makabe K.W."/>
            <person name="Manohar C."/>
            <person name="Matassi G."/>
            <person name="Medina M."/>
            <person name="Mochizuki Y."/>
            <person name="Mount S."/>
            <person name="Morishita T."/>
            <person name="Miura S."/>
            <person name="Nakayama A."/>
            <person name="Nishizaka S."/>
            <person name="Nomoto H."/>
            <person name="Ohta F."/>
            <person name="Oishi K."/>
            <person name="Rigoutsos I."/>
            <person name="Sano M."/>
            <person name="Sasaki A."/>
            <person name="Sasakura Y."/>
            <person name="Shoguchi E."/>
            <person name="Shin-i T."/>
            <person name="Spagnuolo A."/>
            <person name="Stainier D."/>
            <person name="Suzuki M.M."/>
            <person name="Tassy O."/>
            <person name="Takatori N."/>
            <person name="Tokuoka M."/>
            <person name="Yagi K."/>
            <person name="Yoshizaki F."/>
            <person name="Wada S."/>
            <person name="Zhang C."/>
            <person name="Hyatt P.D."/>
            <person name="Larimer F."/>
            <person name="Detter C."/>
            <person name="Doggett N."/>
            <person name="Glavina T."/>
            <person name="Hawkins T."/>
            <person name="Richardson P."/>
            <person name="Lucas S."/>
            <person name="Kohara Y."/>
            <person name="Levine M."/>
            <person name="Satoh N."/>
            <person name="Rokhsar D.S."/>
        </authorList>
    </citation>
    <scope>NUCLEOTIDE SEQUENCE [LARGE SCALE GENOMIC DNA]</scope>
</reference>
<dbReference type="InterPro" id="IPR027417">
    <property type="entry name" value="P-loop_NTPase"/>
</dbReference>
<dbReference type="InterPro" id="IPR045086">
    <property type="entry name" value="OBG_GTPase"/>
</dbReference>
<dbReference type="NCBIfam" id="NF008956">
    <property type="entry name" value="PRK12299.1"/>
    <property type="match status" value="1"/>
</dbReference>
<dbReference type="GO" id="GO:0042254">
    <property type="term" value="P:ribosome biogenesis"/>
    <property type="evidence" value="ECO:0007669"/>
    <property type="project" value="UniProtKB-UniRule"/>
</dbReference>
<evidence type="ECO:0000313" key="8">
    <source>
        <dbReference type="Proteomes" id="UP000008144"/>
    </source>
</evidence>
<dbReference type="OMA" id="VVFDWEP"/>
<dbReference type="HOGENOM" id="CLU_011747_2_0_1"/>
<dbReference type="EMBL" id="EAAA01002682">
    <property type="status" value="NOT_ANNOTATED_CDS"/>
    <property type="molecule type" value="Genomic_DNA"/>
</dbReference>
<keyword evidence="2" id="KW-0690">Ribosome biogenesis</keyword>
<dbReference type="PANTHER" id="PTHR11702:SF31">
    <property type="entry name" value="MITOCHONDRIAL RIBOSOME-ASSOCIATED GTPASE 2"/>
    <property type="match status" value="1"/>
</dbReference>
<organism evidence="7 8">
    <name type="scientific">Ciona intestinalis</name>
    <name type="common">Transparent sea squirt</name>
    <name type="synonym">Ascidia intestinalis</name>
    <dbReference type="NCBI Taxonomy" id="7719"/>
    <lineage>
        <taxon>Eukaryota</taxon>
        <taxon>Metazoa</taxon>
        <taxon>Chordata</taxon>
        <taxon>Tunicata</taxon>
        <taxon>Ascidiacea</taxon>
        <taxon>Phlebobranchia</taxon>
        <taxon>Cionidae</taxon>
        <taxon>Ciona</taxon>
    </lineage>
</organism>
<reference evidence="7" key="2">
    <citation type="journal article" date="2008" name="Genome Biol.">
        <title>Improved genome assembly and evidence-based global gene model set for the chordate Ciona intestinalis: new insight into intron and operon populations.</title>
        <authorList>
            <person name="Satou Y."/>
            <person name="Mineta K."/>
            <person name="Ogasawara M."/>
            <person name="Sasakura Y."/>
            <person name="Shoguchi E."/>
            <person name="Ueno K."/>
            <person name="Yamada L."/>
            <person name="Matsumoto J."/>
            <person name="Wasserscheid J."/>
            <person name="Dewar K."/>
            <person name="Wiley G.B."/>
            <person name="Macmil S.L."/>
            <person name="Roe B.A."/>
            <person name="Zeller R.W."/>
            <person name="Hastings K.E."/>
            <person name="Lemaire P."/>
            <person name="Lindquist E."/>
            <person name="Endo T."/>
            <person name="Hotta K."/>
            <person name="Inaba K."/>
        </authorList>
    </citation>
    <scope>NUCLEOTIDE SEQUENCE [LARGE SCALE GENOMIC DNA]</scope>
    <source>
        <strain evidence="7">wild type</strain>
    </source>
</reference>
<dbReference type="InterPro" id="IPR031167">
    <property type="entry name" value="G_OBG"/>
</dbReference>
<dbReference type="GO" id="GO:0005739">
    <property type="term" value="C:mitochondrion"/>
    <property type="evidence" value="ECO:0000318"/>
    <property type="project" value="GO_Central"/>
</dbReference>
<dbReference type="GO" id="GO:0003924">
    <property type="term" value="F:GTPase activity"/>
    <property type="evidence" value="ECO:0000318"/>
    <property type="project" value="GO_Central"/>
</dbReference>
<keyword evidence="4" id="KW-0342">GTP-binding</keyword>
<keyword evidence="8" id="KW-1185">Reference proteome</keyword>
<evidence type="ECO:0008006" key="9">
    <source>
        <dbReference type="Google" id="ProtNLM"/>
    </source>
</evidence>
<evidence type="ECO:0000259" key="6">
    <source>
        <dbReference type="PROSITE" id="PS51883"/>
    </source>
</evidence>
<dbReference type="CDD" id="cd01898">
    <property type="entry name" value="Obg"/>
    <property type="match status" value="1"/>
</dbReference>
<comment type="similarity">
    <text evidence="1">Belongs to the TRAFAC class OBG-HflX-like GTPase superfamily. OBG GTPase family.</text>
</comment>
<dbReference type="GO" id="GO:0005525">
    <property type="term" value="F:GTP binding"/>
    <property type="evidence" value="ECO:0000318"/>
    <property type="project" value="GO_Central"/>
</dbReference>
<dbReference type="InterPro" id="IPR006073">
    <property type="entry name" value="GTP-bd"/>
</dbReference>
<dbReference type="PRINTS" id="PR00326">
    <property type="entry name" value="GTP1OBG"/>
</dbReference>
<evidence type="ECO:0000256" key="1">
    <source>
        <dbReference type="ARBA" id="ARBA00007699"/>
    </source>
</evidence>
<keyword evidence="3" id="KW-0547">Nucleotide-binding</keyword>
<reference evidence="7" key="4">
    <citation type="submission" date="2025-09" db="UniProtKB">
        <authorList>
            <consortium name="Ensembl"/>
        </authorList>
    </citation>
    <scope>IDENTIFICATION</scope>
</reference>
<name>H2XUL1_CIOIN</name>
<evidence type="ECO:0000256" key="3">
    <source>
        <dbReference type="ARBA" id="ARBA00022741"/>
    </source>
</evidence>
<evidence type="ECO:0000256" key="4">
    <source>
        <dbReference type="ARBA" id="ARBA00023134"/>
    </source>
</evidence>
<dbReference type="PANTHER" id="PTHR11702">
    <property type="entry name" value="DEVELOPMENTALLY REGULATED GTP-BINDING PROTEIN-RELATED"/>
    <property type="match status" value="1"/>
</dbReference>
<dbReference type="STRING" id="7719.ENSCINP00000033345"/>
<dbReference type="PROSITE" id="PS51710">
    <property type="entry name" value="G_OBG"/>
    <property type="match status" value="1"/>
</dbReference>
<dbReference type="FunFam" id="2.70.210.12:FF:000001">
    <property type="entry name" value="GTPase Obg"/>
    <property type="match status" value="1"/>
</dbReference>
<reference evidence="7" key="3">
    <citation type="submission" date="2025-08" db="UniProtKB">
        <authorList>
            <consortium name="Ensembl"/>
        </authorList>
    </citation>
    <scope>IDENTIFICATION</scope>
</reference>
<dbReference type="InterPro" id="IPR036726">
    <property type="entry name" value="GTP1_OBG_dom_sf"/>
</dbReference>
<dbReference type="PROSITE" id="PS51883">
    <property type="entry name" value="OBG"/>
    <property type="match status" value="1"/>
</dbReference>
<evidence type="ECO:0000259" key="5">
    <source>
        <dbReference type="PROSITE" id="PS51710"/>
    </source>
</evidence>
<dbReference type="SUPFAM" id="SSF82051">
    <property type="entry name" value="Obg GTP-binding protein N-terminal domain"/>
    <property type="match status" value="1"/>
</dbReference>
<dbReference type="AlphaFoldDB" id="H2XUL1"/>
<sequence>RTLHTTCVLCKKKIRPRKAVLSEKKLAKKFIDHKKMRISSGAGGDGRSFFLRDKNTEFGGPCGGDGGNGGDVVAIADRNVKSLENVKSFYKAKDGEDGGKYNGTGKSRHSLLIKLPVGTYLRKEESREILADLMTHGQKQTLCIGGIGGKGNSFFVSSTNTTPEKCTRGTPGESMVIIAELRTLAHGGLVGFPNAGKSTILRALTRATPAIGDYSFTTLRPHVGIMHFSDFTQIAIADTPGIIEGAHKNKGLGIRFLRHIERCRFLLYIVDMSMPEPWMQLHHLQNEFHYYDTSLTERPCIVVANKMDLRESTDNFPEFVNQVNLEIFAISGKNGNQLEILITKIKTLYDDDIVSDKMYGNTTPFEW</sequence>
<dbReference type="Gene3D" id="2.70.210.12">
    <property type="entry name" value="GTP1/OBG domain"/>
    <property type="match status" value="1"/>
</dbReference>
<accession>H2XUL1</accession>
<dbReference type="InterPro" id="IPR014100">
    <property type="entry name" value="GTP-bd_Obg/CgtA"/>
</dbReference>
<feature type="domain" description="OBG-type G" evidence="5">
    <location>
        <begin position="185"/>
        <end position="350"/>
    </location>
</feature>
<dbReference type="Ensembl" id="ENSCINT00000033765.1">
    <property type="protein sequence ID" value="ENSCINP00000033345.1"/>
    <property type="gene ID" value="ENSCING00000022331.1"/>
</dbReference>
<dbReference type="Pfam" id="PF01926">
    <property type="entry name" value="MMR_HSR1"/>
    <property type="match status" value="1"/>
</dbReference>
<dbReference type="NCBIfam" id="TIGR02729">
    <property type="entry name" value="Obg_CgtA"/>
    <property type="match status" value="1"/>
</dbReference>
<dbReference type="PIRSF" id="PIRSF002401">
    <property type="entry name" value="GTP_bd_Obg/CgtA"/>
    <property type="match status" value="1"/>
</dbReference>
<feature type="domain" description="Obg" evidence="6">
    <location>
        <begin position="28"/>
        <end position="184"/>
    </location>
</feature>
<evidence type="ECO:0000256" key="2">
    <source>
        <dbReference type="ARBA" id="ARBA00022517"/>
    </source>
</evidence>
<dbReference type="SUPFAM" id="SSF52540">
    <property type="entry name" value="P-loop containing nucleoside triphosphate hydrolases"/>
    <property type="match status" value="1"/>
</dbReference>
<proteinExistence type="inferred from homology"/>
<dbReference type="InParanoid" id="H2XUL1"/>
<dbReference type="GO" id="GO:0000287">
    <property type="term" value="F:magnesium ion binding"/>
    <property type="evidence" value="ECO:0007669"/>
    <property type="project" value="InterPro"/>
</dbReference>
<protein>
    <recommendedName>
        <fullName evidence="9">OBG-type G domain-containing protein</fullName>
    </recommendedName>
</protein>
<dbReference type="Gene3D" id="3.40.50.300">
    <property type="entry name" value="P-loop containing nucleotide triphosphate hydrolases"/>
    <property type="match status" value="1"/>
</dbReference>
<evidence type="ECO:0000313" key="7">
    <source>
        <dbReference type="Ensembl" id="ENSCINP00000033345.1"/>
    </source>
</evidence>